<keyword evidence="3" id="KW-0560">Oxidoreductase</keyword>
<evidence type="ECO:0000256" key="3">
    <source>
        <dbReference type="ARBA" id="ARBA00023002"/>
    </source>
</evidence>
<dbReference type="Gene3D" id="3.30.465.10">
    <property type="match status" value="1"/>
</dbReference>
<evidence type="ECO:0000256" key="2">
    <source>
        <dbReference type="ARBA" id="ARBA00022827"/>
    </source>
</evidence>
<dbReference type="InterPro" id="IPR051312">
    <property type="entry name" value="Diverse_Substr_Oxidored"/>
</dbReference>
<evidence type="ECO:0000313" key="6">
    <source>
        <dbReference type="Proteomes" id="UP000533476"/>
    </source>
</evidence>
<keyword evidence="2" id="KW-0274">FAD</keyword>
<gene>
    <name evidence="5" type="ORF">HIJ39_05125</name>
</gene>
<evidence type="ECO:0000259" key="4">
    <source>
        <dbReference type="PROSITE" id="PS51387"/>
    </source>
</evidence>
<reference evidence="5 6" key="1">
    <citation type="submission" date="2020-04" db="EMBL/GenBank/DDBJ databases">
        <authorList>
            <person name="Zhang R."/>
            <person name="Schippers A."/>
        </authorList>
    </citation>
    <scope>NUCLEOTIDE SEQUENCE [LARGE SCALE GENOMIC DNA]</scope>
    <source>
        <strain evidence="5 6">DSM 109850</strain>
    </source>
</reference>
<keyword evidence="6" id="KW-1185">Reference proteome</keyword>
<dbReference type="Proteomes" id="UP000533476">
    <property type="component" value="Unassembled WGS sequence"/>
</dbReference>
<dbReference type="InterPro" id="IPR036318">
    <property type="entry name" value="FAD-bd_PCMH-like_sf"/>
</dbReference>
<name>A0A7Y0Q1R6_9FIRM</name>
<dbReference type="GO" id="GO:0016491">
    <property type="term" value="F:oxidoreductase activity"/>
    <property type="evidence" value="ECO:0007669"/>
    <property type="project" value="UniProtKB-KW"/>
</dbReference>
<dbReference type="PROSITE" id="PS51387">
    <property type="entry name" value="FAD_PCMH"/>
    <property type="match status" value="1"/>
</dbReference>
<dbReference type="Gene3D" id="3.30.43.10">
    <property type="entry name" value="Uridine Diphospho-n-acetylenolpyruvylglucosamine Reductase, domain 2"/>
    <property type="match status" value="1"/>
</dbReference>
<dbReference type="PANTHER" id="PTHR42659:SF2">
    <property type="entry name" value="XANTHINE DEHYDROGENASE SUBUNIT C-RELATED"/>
    <property type="match status" value="1"/>
</dbReference>
<dbReference type="SUPFAM" id="SSF56176">
    <property type="entry name" value="FAD-binding/transporter-associated domain-like"/>
    <property type="match status" value="1"/>
</dbReference>
<accession>A0A7Y0Q1R6</accession>
<dbReference type="SMART" id="SM01092">
    <property type="entry name" value="CO_deh_flav_C"/>
    <property type="match status" value="1"/>
</dbReference>
<dbReference type="InterPro" id="IPR036683">
    <property type="entry name" value="CO_DH_flav_C_dom_sf"/>
</dbReference>
<dbReference type="InterPro" id="IPR016169">
    <property type="entry name" value="FAD-bd_PCMH_sub2"/>
</dbReference>
<keyword evidence="1" id="KW-0285">Flavoprotein</keyword>
<dbReference type="InterPro" id="IPR016166">
    <property type="entry name" value="FAD-bd_PCMH"/>
</dbReference>
<dbReference type="SUPFAM" id="SSF55447">
    <property type="entry name" value="CO dehydrogenase flavoprotein C-terminal domain-like"/>
    <property type="match status" value="1"/>
</dbReference>
<dbReference type="Pfam" id="PF00941">
    <property type="entry name" value="FAD_binding_5"/>
    <property type="match status" value="1"/>
</dbReference>
<dbReference type="PANTHER" id="PTHR42659">
    <property type="entry name" value="XANTHINE DEHYDROGENASE SUBUNIT C-RELATED"/>
    <property type="match status" value="1"/>
</dbReference>
<sequence>MKPPAFEYVRPQTLEEALAALEAHEDAKVLAGGQSLIPMMNMRLAQPSTLIDINGLAELSQIQEAPDGLMVGALVRHFQLEQDARIAQFCPVVPEAERLIAHPAIRTRGTIGGSLSHADPAAELPVLAALFDWELTVASRGETRVVPASQFFLSYFITALAPNEMVTAVKFPRASRLPAAIEEYAIRSGDFALAIAAAAVDSDAHGRVSVVRMVLGGVGDVPWRSLDLEESARGETAGPDLWTHLAEEAARQIDPADDLHATADYRRQLAQTLMIQALDRAHQKSVAQRGNS</sequence>
<dbReference type="EMBL" id="JABBVZ010000012">
    <property type="protein sequence ID" value="NMP21737.1"/>
    <property type="molecule type" value="Genomic_DNA"/>
</dbReference>
<protein>
    <submittedName>
        <fullName evidence="5">Xanthine dehydrogenase family protein subunit M</fullName>
    </submittedName>
</protein>
<proteinExistence type="predicted"/>
<organism evidence="5 6">
    <name type="scientific">Sulfobacillus harzensis</name>
    <dbReference type="NCBI Taxonomy" id="2729629"/>
    <lineage>
        <taxon>Bacteria</taxon>
        <taxon>Bacillati</taxon>
        <taxon>Bacillota</taxon>
        <taxon>Clostridia</taxon>
        <taxon>Eubacteriales</taxon>
        <taxon>Clostridiales Family XVII. Incertae Sedis</taxon>
        <taxon>Sulfobacillus</taxon>
    </lineage>
</organism>
<dbReference type="InterPro" id="IPR005107">
    <property type="entry name" value="CO_DH_flav_C"/>
</dbReference>
<evidence type="ECO:0000313" key="5">
    <source>
        <dbReference type="EMBL" id="NMP21737.1"/>
    </source>
</evidence>
<dbReference type="InterPro" id="IPR002346">
    <property type="entry name" value="Mopterin_DH_FAD-bd"/>
</dbReference>
<evidence type="ECO:0000256" key="1">
    <source>
        <dbReference type="ARBA" id="ARBA00022630"/>
    </source>
</evidence>
<dbReference type="Pfam" id="PF03450">
    <property type="entry name" value="CO_deh_flav_C"/>
    <property type="match status" value="1"/>
</dbReference>
<feature type="domain" description="FAD-binding PCMH-type" evidence="4">
    <location>
        <begin position="1"/>
        <end position="176"/>
    </location>
</feature>
<dbReference type="InterPro" id="IPR016167">
    <property type="entry name" value="FAD-bd_PCMH_sub1"/>
</dbReference>
<dbReference type="GO" id="GO:0071949">
    <property type="term" value="F:FAD binding"/>
    <property type="evidence" value="ECO:0007669"/>
    <property type="project" value="InterPro"/>
</dbReference>
<dbReference type="RefSeq" id="WP_169097416.1">
    <property type="nucleotide sequence ID" value="NZ_JABBVZ010000012.1"/>
</dbReference>
<dbReference type="AlphaFoldDB" id="A0A7Y0Q1R6"/>
<comment type="caution">
    <text evidence="5">The sequence shown here is derived from an EMBL/GenBank/DDBJ whole genome shotgun (WGS) entry which is preliminary data.</text>
</comment>
<dbReference type="Gene3D" id="3.30.390.50">
    <property type="entry name" value="CO dehydrogenase flavoprotein, C-terminal domain"/>
    <property type="match status" value="1"/>
</dbReference>